<comment type="subcellular location">
    <subcellularLocation>
        <location evidence="2">Membrane</location>
    </subcellularLocation>
</comment>
<dbReference type="InterPro" id="IPR003594">
    <property type="entry name" value="HATPase_dom"/>
</dbReference>
<evidence type="ECO:0000313" key="14">
    <source>
        <dbReference type="EMBL" id="MFC5523905.1"/>
    </source>
</evidence>
<organism evidence="14 15">
    <name type="scientific">Polaromonas jejuensis</name>
    <dbReference type="NCBI Taxonomy" id="457502"/>
    <lineage>
        <taxon>Bacteria</taxon>
        <taxon>Pseudomonadati</taxon>
        <taxon>Pseudomonadota</taxon>
        <taxon>Betaproteobacteria</taxon>
        <taxon>Burkholderiales</taxon>
        <taxon>Comamonadaceae</taxon>
        <taxon>Polaromonas</taxon>
    </lineage>
</organism>
<dbReference type="SUPFAM" id="SSF47384">
    <property type="entry name" value="Homodimeric domain of signal transducing histidine kinase"/>
    <property type="match status" value="1"/>
</dbReference>
<dbReference type="EC" id="2.7.13.3" evidence="3"/>
<dbReference type="Gene3D" id="1.10.287.130">
    <property type="match status" value="1"/>
</dbReference>
<dbReference type="PANTHER" id="PTHR45436">
    <property type="entry name" value="SENSOR HISTIDINE KINASE YKOH"/>
    <property type="match status" value="1"/>
</dbReference>
<dbReference type="PRINTS" id="PR00344">
    <property type="entry name" value="BCTRLSENSOR"/>
</dbReference>
<reference evidence="15" key="1">
    <citation type="journal article" date="2019" name="Int. J. Syst. Evol. Microbiol.">
        <title>The Global Catalogue of Microorganisms (GCM) 10K type strain sequencing project: providing services to taxonomists for standard genome sequencing and annotation.</title>
        <authorList>
            <consortium name="The Broad Institute Genomics Platform"/>
            <consortium name="The Broad Institute Genome Sequencing Center for Infectious Disease"/>
            <person name="Wu L."/>
            <person name="Ma J."/>
        </authorList>
    </citation>
    <scope>NUCLEOTIDE SEQUENCE [LARGE SCALE GENOMIC DNA]</scope>
    <source>
        <strain evidence="15">CGMCC 4.7277</strain>
    </source>
</reference>
<dbReference type="Pfam" id="PF00512">
    <property type="entry name" value="HisKA"/>
    <property type="match status" value="1"/>
</dbReference>
<keyword evidence="10 11" id="KW-0472">Membrane</keyword>
<dbReference type="Pfam" id="PF08521">
    <property type="entry name" value="2CSK_N"/>
    <property type="match status" value="1"/>
</dbReference>
<evidence type="ECO:0000256" key="8">
    <source>
        <dbReference type="ARBA" id="ARBA00022989"/>
    </source>
</evidence>
<evidence type="ECO:0000256" key="6">
    <source>
        <dbReference type="ARBA" id="ARBA00022692"/>
    </source>
</evidence>
<dbReference type="SUPFAM" id="SSF55874">
    <property type="entry name" value="ATPase domain of HSP90 chaperone/DNA topoisomerase II/histidine kinase"/>
    <property type="match status" value="1"/>
</dbReference>
<evidence type="ECO:0000256" key="3">
    <source>
        <dbReference type="ARBA" id="ARBA00012438"/>
    </source>
</evidence>
<dbReference type="InterPro" id="IPR013727">
    <property type="entry name" value="2CSK_N"/>
</dbReference>
<evidence type="ECO:0000259" key="12">
    <source>
        <dbReference type="PROSITE" id="PS50109"/>
    </source>
</evidence>
<evidence type="ECO:0000256" key="4">
    <source>
        <dbReference type="ARBA" id="ARBA00022553"/>
    </source>
</evidence>
<dbReference type="SMART" id="SM00388">
    <property type="entry name" value="HisKA"/>
    <property type="match status" value="1"/>
</dbReference>
<keyword evidence="15" id="KW-1185">Reference proteome</keyword>
<keyword evidence="8 11" id="KW-1133">Transmembrane helix</keyword>
<feature type="domain" description="Histidine kinase" evidence="12">
    <location>
        <begin position="268"/>
        <end position="480"/>
    </location>
</feature>
<gene>
    <name evidence="14" type="ORF">ACFPP7_23785</name>
</gene>
<dbReference type="InterPro" id="IPR036890">
    <property type="entry name" value="HATPase_C_sf"/>
</dbReference>
<dbReference type="InterPro" id="IPR005467">
    <property type="entry name" value="His_kinase_dom"/>
</dbReference>
<dbReference type="Pfam" id="PF00672">
    <property type="entry name" value="HAMP"/>
    <property type="match status" value="1"/>
</dbReference>
<dbReference type="InterPro" id="IPR036097">
    <property type="entry name" value="HisK_dim/P_sf"/>
</dbReference>
<keyword evidence="9" id="KW-0902">Two-component regulatory system</keyword>
<evidence type="ECO:0000256" key="2">
    <source>
        <dbReference type="ARBA" id="ARBA00004370"/>
    </source>
</evidence>
<evidence type="ECO:0000313" key="15">
    <source>
        <dbReference type="Proteomes" id="UP001596084"/>
    </source>
</evidence>
<dbReference type="InterPro" id="IPR050428">
    <property type="entry name" value="TCS_sensor_his_kinase"/>
</dbReference>
<dbReference type="PROSITE" id="PS50885">
    <property type="entry name" value="HAMP"/>
    <property type="match status" value="1"/>
</dbReference>
<feature type="transmembrane region" description="Helical" evidence="11">
    <location>
        <begin position="189"/>
        <end position="207"/>
    </location>
</feature>
<feature type="transmembrane region" description="Helical" evidence="11">
    <location>
        <begin position="23"/>
        <end position="44"/>
    </location>
</feature>
<dbReference type="PROSITE" id="PS50109">
    <property type="entry name" value="HIS_KIN"/>
    <property type="match status" value="1"/>
</dbReference>
<dbReference type="SMART" id="SM00387">
    <property type="entry name" value="HATPase_c"/>
    <property type="match status" value="1"/>
</dbReference>
<dbReference type="InterPro" id="IPR004358">
    <property type="entry name" value="Sig_transdc_His_kin-like_C"/>
</dbReference>
<dbReference type="EMBL" id="JBHSMX010000066">
    <property type="protein sequence ID" value="MFC5523905.1"/>
    <property type="molecule type" value="Genomic_DNA"/>
</dbReference>
<dbReference type="Gene3D" id="3.30.565.10">
    <property type="entry name" value="Histidine kinase-like ATPase, C-terminal domain"/>
    <property type="match status" value="1"/>
</dbReference>
<keyword evidence="6 11" id="KW-0812">Transmembrane</keyword>
<dbReference type="GO" id="GO:0004673">
    <property type="term" value="F:protein histidine kinase activity"/>
    <property type="evidence" value="ECO:0007669"/>
    <property type="project" value="UniProtKB-EC"/>
</dbReference>
<feature type="domain" description="HAMP" evidence="13">
    <location>
        <begin position="208"/>
        <end position="260"/>
    </location>
</feature>
<keyword evidence="7 14" id="KW-0418">Kinase</keyword>
<dbReference type="InterPro" id="IPR003660">
    <property type="entry name" value="HAMP_dom"/>
</dbReference>
<dbReference type="InterPro" id="IPR003661">
    <property type="entry name" value="HisK_dim/P_dom"/>
</dbReference>
<evidence type="ECO:0000256" key="7">
    <source>
        <dbReference type="ARBA" id="ARBA00022777"/>
    </source>
</evidence>
<evidence type="ECO:0000256" key="9">
    <source>
        <dbReference type="ARBA" id="ARBA00023012"/>
    </source>
</evidence>
<evidence type="ECO:0000256" key="10">
    <source>
        <dbReference type="ARBA" id="ARBA00023136"/>
    </source>
</evidence>
<comment type="caution">
    <text evidence="14">The sequence shown here is derived from an EMBL/GenBank/DDBJ whole genome shotgun (WGS) entry which is preliminary data.</text>
</comment>
<name>A0ABW0QGH4_9BURK</name>
<dbReference type="CDD" id="cd00082">
    <property type="entry name" value="HisKA"/>
    <property type="match status" value="1"/>
</dbReference>
<dbReference type="PANTHER" id="PTHR45436:SF1">
    <property type="entry name" value="SENSOR PROTEIN QSEC"/>
    <property type="match status" value="1"/>
</dbReference>
<proteinExistence type="predicted"/>
<protein>
    <recommendedName>
        <fullName evidence="3">histidine kinase</fullName>
        <ecNumber evidence="3">2.7.13.3</ecNumber>
    </recommendedName>
</protein>
<comment type="catalytic activity">
    <reaction evidence="1">
        <text>ATP + protein L-histidine = ADP + protein N-phospho-L-histidine.</text>
        <dbReference type="EC" id="2.7.13.3"/>
    </reaction>
</comment>
<keyword evidence="5 14" id="KW-0808">Transferase</keyword>
<dbReference type="Proteomes" id="UP001596084">
    <property type="component" value="Unassembled WGS sequence"/>
</dbReference>
<keyword evidence="4" id="KW-0597">Phosphoprotein</keyword>
<evidence type="ECO:0000256" key="1">
    <source>
        <dbReference type="ARBA" id="ARBA00000085"/>
    </source>
</evidence>
<sequence>MVPAEGSEAHAAASAGAISLRRYLLLGILLPVGLLVVINTVSLYQQALAAVNTAYDRTLLASAKSIGEQLEVSGYDEQSRLRVDLPYAALEAFEADNQSRLFYRISSLNGEMVSGFAQLPFWRGRIPAKPPYAALVDFYDDVFQGEDVRVAVLLQPVASPDGRAMAVIQVAETLELRKTLARKILVDTLWRQALLLAVIAFVVVVVVQRATRPVRRLSAELQARPEGDLTALSAPDAPRELRPLVDATNEVMGRLQHLLDHQKRFVRDAAHQLRTPLAVLKVQVQSALHGDLDAPAALGEINQTVDRATLLANQMLALAKVEQLRQQADLQAVDLAQVVRSVALDLSPLIAEKDIDFEIETVPAAVHAHEWMLGELTRNLLHNAIKHTPAGGTLAVRIVTDARHQAVLTISDSGPGIPAELASRLYQPFSAGNVRHGSGLGLAICREITQALDGSIALNNRLQRGRVTGLDATVRLPLLQDGSK</sequence>
<dbReference type="Pfam" id="PF02518">
    <property type="entry name" value="HATPase_c"/>
    <property type="match status" value="1"/>
</dbReference>
<evidence type="ECO:0000259" key="13">
    <source>
        <dbReference type="PROSITE" id="PS50885"/>
    </source>
</evidence>
<dbReference type="RefSeq" id="WP_068832154.1">
    <property type="nucleotide sequence ID" value="NZ_JBHSMX010000066.1"/>
</dbReference>
<evidence type="ECO:0000256" key="11">
    <source>
        <dbReference type="SAM" id="Phobius"/>
    </source>
</evidence>
<accession>A0ABW0QGH4</accession>
<evidence type="ECO:0000256" key="5">
    <source>
        <dbReference type="ARBA" id="ARBA00022679"/>
    </source>
</evidence>